<evidence type="ECO:0000259" key="8">
    <source>
        <dbReference type="PROSITE" id="PS50228"/>
    </source>
</evidence>
<comment type="caution">
    <text evidence="9">The sequence shown here is derived from an EMBL/GenBank/DDBJ whole genome shotgun (WGS) entry which is preliminary data.</text>
</comment>
<dbReference type="InterPro" id="IPR000922">
    <property type="entry name" value="Lectin_gal-bd_dom"/>
</dbReference>
<protein>
    <recommendedName>
        <fullName evidence="3">beta-galactosidase</fullName>
        <ecNumber evidence="3">3.2.1.23</ecNumber>
    </recommendedName>
</protein>
<organism evidence="9 10">
    <name type="scientific">Ambrosia artemisiifolia</name>
    <name type="common">Common ragweed</name>
    <dbReference type="NCBI Taxonomy" id="4212"/>
    <lineage>
        <taxon>Eukaryota</taxon>
        <taxon>Viridiplantae</taxon>
        <taxon>Streptophyta</taxon>
        <taxon>Embryophyta</taxon>
        <taxon>Tracheophyta</taxon>
        <taxon>Spermatophyta</taxon>
        <taxon>Magnoliopsida</taxon>
        <taxon>eudicotyledons</taxon>
        <taxon>Gunneridae</taxon>
        <taxon>Pentapetalae</taxon>
        <taxon>asterids</taxon>
        <taxon>campanulids</taxon>
        <taxon>Asterales</taxon>
        <taxon>Asteraceae</taxon>
        <taxon>Asteroideae</taxon>
        <taxon>Heliantheae alliance</taxon>
        <taxon>Heliantheae</taxon>
        <taxon>Ambrosia</taxon>
    </lineage>
</organism>
<dbReference type="InterPro" id="IPR031330">
    <property type="entry name" value="Gly_Hdrlase_35_cat"/>
</dbReference>
<dbReference type="CDD" id="cd22842">
    <property type="entry name" value="Gal_Rha_Lectin_BGal"/>
    <property type="match status" value="1"/>
</dbReference>
<evidence type="ECO:0000313" key="10">
    <source>
        <dbReference type="Proteomes" id="UP001206925"/>
    </source>
</evidence>
<dbReference type="PRINTS" id="PR00742">
    <property type="entry name" value="GLHYDRLASE35"/>
</dbReference>
<dbReference type="PANTHER" id="PTHR23421">
    <property type="entry name" value="BETA-GALACTOSIDASE RELATED"/>
    <property type="match status" value="1"/>
</dbReference>
<keyword evidence="10" id="KW-1185">Reference proteome</keyword>
<dbReference type="PROSITE" id="PS50228">
    <property type="entry name" value="SUEL_LECTIN"/>
    <property type="match status" value="1"/>
</dbReference>
<dbReference type="GO" id="GO:0030246">
    <property type="term" value="F:carbohydrate binding"/>
    <property type="evidence" value="ECO:0007669"/>
    <property type="project" value="InterPro"/>
</dbReference>
<keyword evidence="4" id="KW-0732">Signal</keyword>
<evidence type="ECO:0000256" key="4">
    <source>
        <dbReference type="ARBA" id="ARBA00022729"/>
    </source>
</evidence>
<name>A0AAD5CTV0_AMBAR</name>
<dbReference type="Pfam" id="PF17834">
    <property type="entry name" value="GHD"/>
    <property type="match status" value="1"/>
</dbReference>
<dbReference type="EMBL" id="JAMZMK010006983">
    <property type="protein sequence ID" value="KAI7746436.1"/>
    <property type="molecule type" value="Genomic_DNA"/>
</dbReference>
<evidence type="ECO:0000256" key="3">
    <source>
        <dbReference type="ARBA" id="ARBA00012756"/>
    </source>
</evidence>
<sequence>MWPGLVKTAKEGGVDVIETYVFWNGHEPSPGNYYFGGRYDLPKFVKIVQDAGMLLILRIGPFVAAEWNFGGIPVWLHYVPGTVFRTDNEPFKVENEYGYYEAAYGEGGKSYTQWAAKMALSQNIGVPWIMCQQWDAPDPVINTCNSFYCDDFKPSYPTMPKIWTENWPGWFKTFGGRDPHRPAEDVAYAVARFFQKGGSVHNYYMYHGGTNFGRTSGGPFITTSYDYDAPVDEYGLPRFPKWGHLKELHRAIKLCEHALLNNKPTLVHLGSKQEADVYEDQSGKCAAFIANLDDKDEKTVQFRNVSYTLPAWSVSILPDCKNVVFNTAKVTALSILLFSCLTFECQTCYMKRRDTTDYLWHTTSLFVDENEEFLKQGNKPTLLIESKGHALHLFVNGILQGSSASGNGTVSPFKFKGPVSLKSGKNEIAILSMTVGLQNAGSFYEWVGAGVTSVKLKGLKNGTIDLSNATWTYKIGLEGEHLGLYDADASKNVNWTKVSEPPKNQPLTWYKAVVDAPPGDEPVALDMVHMGKGLAWLNGEQIGRYWPRKAPSDKCVKTCDYRGKFNPDKCNMGCGEPTQRWYHVPRSWFKPSGNVLVMFEEKGGDPTQIRFSRRKLSTLCAHVAEDHPSFVTNKLQESKASLELKCPMNTQISSFKFASYGTPTGTCQSYAVGDCHDPNSIAILEKVITHLPSLYSIWQSICSDSYCNFISFISLSVQLCLNKNECTVELTKDNFKTELCPGITKKLAVEVTCS</sequence>
<dbReference type="InterPro" id="IPR048913">
    <property type="entry name" value="BetaGal_gal-bd"/>
</dbReference>
<feature type="domain" description="SUEL-type lectin" evidence="8">
    <location>
        <begin position="636"/>
        <end position="754"/>
    </location>
</feature>
<dbReference type="Pfam" id="PF21467">
    <property type="entry name" value="BetaGal_gal-bd"/>
    <property type="match status" value="1"/>
</dbReference>
<dbReference type="SUPFAM" id="SSF51445">
    <property type="entry name" value="(Trans)glycosidases"/>
    <property type="match status" value="1"/>
</dbReference>
<evidence type="ECO:0000256" key="6">
    <source>
        <dbReference type="ARBA" id="ARBA00023295"/>
    </source>
</evidence>
<gene>
    <name evidence="9" type="ORF">M8C21_015344</name>
</gene>
<dbReference type="InterPro" id="IPR017853">
    <property type="entry name" value="GH"/>
</dbReference>
<dbReference type="InterPro" id="IPR008979">
    <property type="entry name" value="Galactose-bd-like_sf"/>
</dbReference>
<dbReference type="Gene3D" id="3.20.20.80">
    <property type="entry name" value="Glycosidases"/>
    <property type="match status" value="2"/>
</dbReference>
<dbReference type="GO" id="GO:0005975">
    <property type="term" value="P:carbohydrate metabolic process"/>
    <property type="evidence" value="ECO:0007669"/>
    <property type="project" value="InterPro"/>
</dbReference>
<dbReference type="EC" id="3.2.1.23" evidence="3"/>
<dbReference type="InterPro" id="IPR001944">
    <property type="entry name" value="Glycoside_Hdrlase_35"/>
</dbReference>
<dbReference type="InterPro" id="IPR043159">
    <property type="entry name" value="Lectin_gal-bd_sf"/>
</dbReference>
<dbReference type="GO" id="GO:0004565">
    <property type="term" value="F:beta-galactosidase activity"/>
    <property type="evidence" value="ECO:0007669"/>
    <property type="project" value="UniProtKB-EC"/>
</dbReference>
<accession>A0AAD5CTV0</accession>
<dbReference type="Gene3D" id="2.60.120.740">
    <property type="match status" value="1"/>
</dbReference>
<keyword evidence="6" id="KW-0326">Glycosidase</keyword>
<dbReference type="FunFam" id="2.60.120.260:FF:000076">
    <property type="entry name" value="Beta-galactosidase"/>
    <property type="match status" value="1"/>
</dbReference>
<dbReference type="InterPro" id="IPR041392">
    <property type="entry name" value="GHD"/>
</dbReference>
<dbReference type="AlphaFoldDB" id="A0AAD5CTV0"/>
<keyword evidence="5" id="KW-0378">Hydrolase</keyword>
<evidence type="ECO:0000313" key="9">
    <source>
        <dbReference type="EMBL" id="KAI7746436.1"/>
    </source>
</evidence>
<evidence type="ECO:0000256" key="5">
    <source>
        <dbReference type="ARBA" id="ARBA00022801"/>
    </source>
</evidence>
<dbReference type="FunFam" id="2.60.120.260:FF:000142">
    <property type="entry name" value="Beta-galactosidase"/>
    <property type="match status" value="1"/>
</dbReference>
<evidence type="ECO:0000256" key="1">
    <source>
        <dbReference type="ARBA" id="ARBA00001412"/>
    </source>
</evidence>
<dbReference type="Gene3D" id="2.60.120.260">
    <property type="entry name" value="Galactose-binding domain-like"/>
    <property type="match status" value="1"/>
</dbReference>
<dbReference type="Proteomes" id="UP001206925">
    <property type="component" value="Unassembled WGS sequence"/>
</dbReference>
<reference evidence="9" key="1">
    <citation type="submission" date="2022-06" db="EMBL/GenBank/DDBJ databases">
        <title>Uncovering the hologenomic basis of an extraordinary plant invasion.</title>
        <authorList>
            <person name="Bieker V.C."/>
            <person name="Martin M.D."/>
            <person name="Gilbert T."/>
            <person name="Hodgins K."/>
            <person name="Battlay P."/>
            <person name="Petersen B."/>
            <person name="Wilson J."/>
        </authorList>
    </citation>
    <scope>NUCLEOTIDE SEQUENCE</scope>
    <source>
        <strain evidence="9">AA19_3_7</strain>
        <tissue evidence="9">Leaf</tissue>
    </source>
</reference>
<proteinExistence type="inferred from homology"/>
<evidence type="ECO:0000256" key="7">
    <source>
        <dbReference type="RuleBase" id="RU003679"/>
    </source>
</evidence>
<dbReference type="SUPFAM" id="SSF49785">
    <property type="entry name" value="Galactose-binding domain-like"/>
    <property type="match status" value="2"/>
</dbReference>
<evidence type="ECO:0000256" key="2">
    <source>
        <dbReference type="ARBA" id="ARBA00009809"/>
    </source>
</evidence>
<comment type="catalytic activity">
    <reaction evidence="1">
        <text>Hydrolysis of terminal non-reducing beta-D-galactose residues in beta-D-galactosides.</text>
        <dbReference type="EC" id="3.2.1.23"/>
    </reaction>
</comment>
<dbReference type="Pfam" id="PF01301">
    <property type="entry name" value="Glyco_hydro_35"/>
    <property type="match status" value="1"/>
</dbReference>
<comment type="similarity">
    <text evidence="2 7">Belongs to the glycosyl hydrolase 35 family.</text>
</comment>